<protein>
    <submittedName>
        <fullName evidence="2">CLUMA_CG018080, isoform A</fullName>
    </submittedName>
</protein>
<dbReference type="GO" id="GO:0016491">
    <property type="term" value="F:oxidoreductase activity"/>
    <property type="evidence" value="ECO:0007669"/>
    <property type="project" value="UniProtKB-KW"/>
</dbReference>
<dbReference type="PANTHER" id="PTHR43157">
    <property type="entry name" value="PHOSPHATIDYLINOSITOL-GLYCAN BIOSYNTHESIS CLASS F PROTEIN-RELATED"/>
    <property type="match status" value="1"/>
</dbReference>
<dbReference type="OrthoDB" id="191139at2759"/>
<keyword evidence="3" id="KW-1185">Reference proteome</keyword>
<organism evidence="2 3">
    <name type="scientific">Clunio marinus</name>
    <dbReference type="NCBI Taxonomy" id="568069"/>
    <lineage>
        <taxon>Eukaryota</taxon>
        <taxon>Metazoa</taxon>
        <taxon>Ecdysozoa</taxon>
        <taxon>Arthropoda</taxon>
        <taxon>Hexapoda</taxon>
        <taxon>Insecta</taxon>
        <taxon>Pterygota</taxon>
        <taxon>Neoptera</taxon>
        <taxon>Endopterygota</taxon>
        <taxon>Diptera</taxon>
        <taxon>Nematocera</taxon>
        <taxon>Chironomoidea</taxon>
        <taxon>Chironomidae</taxon>
        <taxon>Clunio</taxon>
    </lineage>
</organism>
<evidence type="ECO:0000256" key="1">
    <source>
        <dbReference type="ARBA" id="ARBA00023002"/>
    </source>
</evidence>
<name>A0A1J1IXS7_9DIPT</name>
<accession>A0A1J1IXS7</accession>
<sequence>MILSVVLPAAAAAGIYLIRKQREYAWGWVRNTGSLRGKVFIVTGANTGLGYETTKALAARGATVIMACRNMDKAKEAIEKIRLETKEGELIPLELDLASFDSIRKFANVIKETYPVFDCLINNAGLAVQTKQTTKEGIELHCGTNHIGPFLLTNLLLENIKKNNSRVVVVSSKMHERATIDFENFGKFTEKPSGERSNHLYNNSKLMNFYFAKELFKKGIDVHVCCPGLCNTDFFRDYDPKFYHYILFSPVILFFLRSPEQGSQNIIHCATDNVNSDDMNPDKSYIVVNIQQTKSKINLSDEISEKLWAESAKLCGIN</sequence>
<dbReference type="PANTHER" id="PTHR43157:SF31">
    <property type="entry name" value="PHOSPHATIDYLINOSITOL-GLYCAN BIOSYNTHESIS CLASS F PROTEIN"/>
    <property type="match status" value="1"/>
</dbReference>
<dbReference type="EMBL" id="CVRI01000064">
    <property type="protein sequence ID" value="CRL05075.1"/>
    <property type="molecule type" value="Genomic_DNA"/>
</dbReference>
<reference evidence="2 3" key="1">
    <citation type="submission" date="2015-04" db="EMBL/GenBank/DDBJ databases">
        <authorList>
            <person name="Syromyatnikov M.Y."/>
            <person name="Popov V.N."/>
        </authorList>
    </citation>
    <scope>NUCLEOTIDE SEQUENCE [LARGE SCALE GENOMIC DNA]</scope>
</reference>
<dbReference type="Gene3D" id="3.40.50.720">
    <property type="entry name" value="NAD(P)-binding Rossmann-like Domain"/>
    <property type="match status" value="1"/>
</dbReference>
<dbReference type="CDD" id="cd05327">
    <property type="entry name" value="retinol-DH_like_SDR_c_like"/>
    <property type="match status" value="1"/>
</dbReference>
<dbReference type="InterPro" id="IPR002347">
    <property type="entry name" value="SDR_fam"/>
</dbReference>
<dbReference type="Proteomes" id="UP000183832">
    <property type="component" value="Unassembled WGS sequence"/>
</dbReference>
<dbReference type="InterPro" id="IPR036291">
    <property type="entry name" value="NAD(P)-bd_dom_sf"/>
</dbReference>
<keyword evidence="1" id="KW-0560">Oxidoreductase</keyword>
<dbReference type="SUPFAM" id="SSF51735">
    <property type="entry name" value="NAD(P)-binding Rossmann-fold domains"/>
    <property type="match status" value="1"/>
</dbReference>
<dbReference type="PRINTS" id="PR00081">
    <property type="entry name" value="GDHRDH"/>
</dbReference>
<evidence type="ECO:0000313" key="3">
    <source>
        <dbReference type="Proteomes" id="UP000183832"/>
    </source>
</evidence>
<evidence type="ECO:0000313" key="2">
    <source>
        <dbReference type="EMBL" id="CRL05075.1"/>
    </source>
</evidence>
<dbReference type="AlphaFoldDB" id="A0A1J1IXS7"/>
<gene>
    <name evidence="2" type="primary">similar to Dehydrogenase</name>
    <name evidence="2" type="synonym">reductase SDR family member 13</name>
    <name evidence="2" type="ORF">CLUMA_CG018080</name>
</gene>
<proteinExistence type="predicted"/>
<dbReference type="Pfam" id="PF00106">
    <property type="entry name" value="adh_short"/>
    <property type="match status" value="1"/>
</dbReference>
<dbReference type="STRING" id="568069.A0A1J1IXS7"/>